<sequence>MALAHCAVPACVMSRLCFWGLWPLLTWQLLWLLVKEAQPLEWVKDLLQLTSNPRGPPEPWSSMSAPPQESTENLVPFLDTDSAGELPLGPEQFSVAHQDFNDKLTLQERLPEVVPMNLKKDLAQHWSIADIKQTLQDEYSSMDTQYPGIGLSQFHLEPETQNPETLEDIQSSSLQEEAPQEAPALPPGSSMEILAQTLPNHEVTVQPPGEDQAHYNLPNITVKPADVEQGAPVQFPEEVEASAPTEPPCHPTERELSIIFWEVDSSQTSQETPAQPPEHHEVTVSPPGHHQTQHSDLPNVSVKPPDMQLTIATEPSAEVGTSPVHQEATAQLSGPGNDVEPPTIQHGGPPLPPESPEDAGPLAIQQETSVQSLEPINNENPSPIQQEAAAEHPQTAEKGTSSLTQQEAPAETPELPNLPNVVVAQSPEHSHLTQATVQPLDLGLTITPESTTEVEPSAALTTTAPPPEHPEVTLPPSDKGQAQHSNLTQVTLPPLDLELTITTEPTTEVKPSPTTKETSTQPPDLGLAITPEPTTETGHFTVLEKTTAPRPDQVQTLHRKLTEVTGPPTELEPTQDSLVQSESYAQNKALTAPEEHTNICELCTCGDETLSCIDLSPKQRLCQVPVPEPNTYHGTFTILNFQGNYISYIDGNVWKAYSWTGKLILNENYLTELYNDSYEGLLSLQYLDLSCNKIQSIERHTFEPLPFLQFINLGCNLLTELSFGTFQAWHGMQFLHKLILNRNPLTTVEDPYLFKLSAFKYLDMGTMQVPLTTIENILVMTVELEKLILPSHMTCCLCQFKNSIEAVCKTVKLHCSSACLTNTIHNPGVFMKVLQAQKKHTSTKLTIEPEAASDSNGINLSGFGSGQLDTNDERDVISALSYILPYFSAVNLDVKSMLLPFINLLSSNVSLAKIQSVGKNLQRVNRVLMGPRSILKRHFKERIRRERGAQAFAENAAKEKRLGSPAPRELRQPHIEQGPDKLVGNTIYTKPSFIQEHKAAVSSVLKPFSMGVPSASTPAKALPQVRDRAKDLTYTIFILENAKARVKNMKAKKYRFHKTCSRVAHRTLKAKKSPKFRKKSYLNRLMLAKRPPFSAVKSLINSLSQRAFSSLGDSSPQENPFPEVFAPSERTISENTTHNHPPEADSAGTAFNLGPTIKQTETKWEYNNVGTDLSPEPKSFNYPLFSSPGDQFEIQLTQQPRSLIPNNNVRRLISHVIRTLKMDCSETHVQLTCAKLISRTGLLMKLLSEQQEVKVSKAEWDTDQWKTENYINESTEAQNEQKEQKSSELTKEVPGYGYNNKLILAIFVTEILTTLIIIFCLIEIYSHRWSSQEDGEGFSRGIFRFLPQRRCSSRSETQDESFSFRQPLWLKDMYKPLSATRVNNQAWKLHKKSSNENEIPI</sequence>
<dbReference type="InterPro" id="IPR032675">
    <property type="entry name" value="LRR_dom_sf"/>
</dbReference>
<dbReference type="STRING" id="9597.ENSPPAP00000009669"/>
<evidence type="ECO:0000259" key="6">
    <source>
        <dbReference type="Pfam" id="PF15779"/>
    </source>
</evidence>
<evidence type="ECO:0008006" key="9">
    <source>
        <dbReference type="Google" id="ProtNLM"/>
    </source>
</evidence>
<evidence type="ECO:0000256" key="4">
    <source>
        <dbReference type="SAM" id="Phobius"/>
    </source>
</evidence>
<feature type="region of interest" description="Disordered" evidence="3">
    <location>
        <begin position="53"/>
        <end position="72"/>
    </location>
</feature>
<keyword evidence="4" id="KW-1133">Transmembrane helix</keyword>
<name>A0A2R9A305_PANPA</name>
<feature type="region of interest" description="Disordered" evidence="3">
    <location>
        <begin position="159"/>
        <end position="188"/>
    </location>
</feature>
<feature type="domain" description="LRRC37A/B like protein 1 C-terminal" evidence="5">
    <location>
        <begin position="1187"/>
        <end position="1332"/>
    </location>
</feature>
<dbReference type="Gene3D" id="3.80.10.10">
    <property type="entry name" value="Ribonuclease Inhibitor"/>
    <property type="match status" value="1"/>
</dbReference>
<evidence type="ECO:0000256" key="3">
    <source>
        <dbReference type="SAM" id="MobiDB-lite"/>
    </source>
</evidence>
<dbReference type="EMBL" id="AJFE02073596">
    <property type="status" value="NOT_ANNOTATED_CDS"/>
    <property type="molecule type" value="Genomic_DNA"/>
</dbReference>
<evidence type="ECO:0000313" key="7">
    <source>
        <dbReference type="Ensembl" id="ENSPPAP00000009669.1"/>
    </source>
</evidence>
<feature type="compositionally biased region" description="Polar residues" evidence="3">
    <location>
        <begin position="397"/>
        <end position="407"/>
    </location>
</feature>
<feature type="transmembrane region" description="Helical" evidence="4">
    <location>
        <begin position="1302"/>
        <end position="1322"/>
    </location>
</feature>
<dbReference type="Proteomes" id="UP000240080">
    <property type="component" value="Chromosome 10"/>
</dbReference>
<feature type="compositionally biased region" description="Polar residues" evidence="3">
    <location>
        <begin position="512"/>
        <end position="522"/>
    </location>
</feature>
<dbReference type="PANTHER" id="PTHR23045">
    <property type="entry name" value="LEUCINE-RICH REPEAT-CONTAINING PROTEIN 37A"/>
    <property type="match status" value="1"/>
</dbReference>
<reference evidence="7 8" key="1">
    <citation type="journal article" date="2012" name="Nature">
        <title>The bonobo genome compared with the chimpanzee and human genomes.</title>
        <authorList>
            <person name="Prufer K."/>
            <person name="Munch K."/>
            <person name="Hellmann I."/>
            <person name="Akagi K."/>
            <person name="Miller J.R."/>
            <person name="Walenz B."/>
            <person name="Koren S."/>
            <person name="Sutton G."/>
            <person name="Kodira C."/>
            <person name="Winer R."/>
            <person name="Knight J.R."/>
            <person name="Mullikin J.C."/>
            <person name="Meader S.J."/>
            <person name="Ponting C.P."/>
            <person name="Lunter G."/>
            <person name="Higashino S."/>
            <person name="Hobolth A."/>
            <person name="Dutheil J."/>
            <person name="Karakoc E."/>
            <person name="Alkan C."/>
            <person name="Sajjadian S."/>
            <person name="Catacchio C.R."/>
            <person name="Ventura M."/>
            <person name="Marques-Bonet T."/>
            <person name="Eichler E.E."/>
            <person name="Andre C."/>
            <person name="Atencia R."/>
            <person name="Mugisha L."/>
            <person name="Junhold J."/>
            <person name="Patterson N."/>
            <person name="Siebauer M."/>
            <person name="Good J.M."/>
            <person name="Fischer A."/>
            <person name="Ptak S.E."/>
            <person name="Lachmann M."/>
            <person name="Symer D.E."/>
            <person name="Mailund T."/>
            <person name="Schierup M.H."/>
            <person name="Andres A.M."/>
            <person name="Kelso J."/>
            <person name="Paabo S."/>
        </authorList>
    </citation>
    <scope>NUCLEOTIDE SEQUENCE [LARGE SCALE GENOMIC DNA]</scope>
</reference>
<dbReference type="InterPro" id="IPR032754">
    <property type="entry name" value="LRRC37_N"/>
</dbReference>
<dbReference type="SMART" id="SM00369">
    <property type="entry name" value="LRR_TYP"/>
    <property type="match status" value="3"/>
</dbReference>
<dbReference type="InterPro" id="IPR015753">
    <property type="entry name" value="LRRC37"/>
</dbReference>
<organism evidence="7 8">
    <name type="scientific">Pan paniscus</name>
    <name type="common">Pygmy chimpanzee</name>
    <name type="synonym">Bonobo</name>
    <dbReference type="NCBI Taxonomy" id="9597"/>
    <lineage>
        <taxon>Eukaryota</taxon>
        <taxon>Metazoa</taxon>
        <taxon>Chordata</taxon>
        <taxon>Craniata</taxon>
        <taxon>Vertebrata</taxon>
        <taxon>Euteleostomi</taxon>
        <taxon>Mammalia</taxon>
        <taxon>Eutheria</taxon>
        <taxon>Euarchontoglires</taxon>
        <taxon>Primates</taxon>
        <taxon>Haplorrhini</taxon>
        <taxon>Catarrhini</taxon>
        <taxon>Hominidae</taxon>
        <taxon>Pan</taxon>
    </lineage>
</organism>
<feature type="compositionally biased region" description="Polar residues" evidence="3">
    <location>
        <begin position="61"/>
        <end position="72"/>
    </location>
</feature>
<dbReference type="InterPro" id="IPR001611">
    <property type="entry name" value="Leu-rich_rpt"/>
</dbReference>
<accession>A0A2R9A305</accession>
<feature type="domain" description="Leucine-rich repeat-containing protein 37 N-terminal" evidence="6">
    <location>
        <begin position="380"/>
        <end position="457"/>
    </location>
</feature>
<dbReference type="Pfam" id="PF14914">
    <property type="entry name" value="LRRC37AB_C"/>
    <property type="match status" value="1"/>
</dbReference>
<evidence type="ECO:0000256" key="1">
    <source>
        <dbReference type="ARBA" id="ARBA00022614"/>
    </source>
</evidence>
<dbReference type="Pfam" id="PF13855">
    <property type="entry name" value="LRR_8"/>
    <property type="match status" value="1"/>
</dbReference>
<feature type="region of interest" description="Disordered" evidence="3">
    <location>
        <begin position="451"/>
        <end position="484"/>
    </location>
</feature>
<feature type="compositionally biased region" description="Polar residues" evidence="3">
    <location>
        <begin position="374"/>
        <end position="385"/>
    </location>
</feature>
<dbReference type="InterPro" id="IPR003591">
    <property type="entry name" value="Leu-rich_rpt_typical-subtyp"/>
</dbReference>
<feature type="region of interest" description="Disordered" evidence="3">
    <location>
        <begin position="374"/>
        <end position="417"/>
    </location>
</feature>
<keyword evidence="1" id="KW-0433">Leucine-rich repeat</keyword>
<dbReference type="SUPFAM" id="SSF52058">
    <property type="entry name" value="L domain-like"/>
    <property type="match status" value="1"/>
</dbReference>
<feature type="domain" description="Leucine-rich repeat-containing protein 37 N-terminal" evidence="6">
    <location>
        <begin position="172"/>
        <end position="240"/>
    </location>
</feature>
<keyword evidence="8" id="KW-1185">Reference proteome</keyword>
<dbReference type="PROSITE" id="PS51450">
    <property type="entry name" value="LRR"/>
    <property type="match status" value="1"/>
</dbReference>
<feature type="compositionally biased region" description="Polar residues" evidence="3">
    <location>
        <begin position="159"/>
        <end position="173"/>
    </location>
</feature>
<keyword evidence="2" id="KW-0677">Repeat</keyword>
<evidence type="ECO:0000256" key="2">
    <source>
        <dbReference type="ARBA" id="ARBA00022737"/>
    </source>
</evidence>
<keyword evidence="4" id="KW-0472">Membrane</keyword>
<dbReference type="Ensembl" id="ENSPPAT00000032312.1">
    <property type="protein sequence ID" value="ENSPPAP00000009669.1"/>
    <property type="gene ID" value="ENSPPAG00000028031.1"/>
</dbReference>
<dbReference type="PANTHER" id="PTHR23045:SF9">
    <property type="entry name" value="LEUCINE RICH REPEAT CONTAINING 37A-RELATED"/>
    <property type="match status" value="1"/>
</dbReference>
<feature type="compositionally biased region" description="Low complexity" evidence="3">
    <location>
        <begin position="174"/>
        <end position="183"/>
    </location>
</feature>
<dbReference type="Bgee" id="ENSPPAG00000028031">
    <property type="expression patterns" value="Expressed in testis and 6 other cell types or tissues"/>
</dbReference>
<reference evidence="7" key="2">
    <citation type="submission" date="2025-08" db="UniProtKB">
        <authorList>
            <consortium name="Ensembl"/>
        </authorList>
    </citation>
    <scope>IDENTIFICATION</scope>
</reference>
<reference evidence="7" key="3">
    <citation type="submission" date="2025-09" db="UniProtKB">
        <authorList>
            <consortium name="Ensembl"/>
        </authorList>
    </citation>
    <scope>IDENTIFICATION</scope>
</reference>
<feature type="domain" description="Leucine-rich repeat-containing protein 37 N-terminal" evidence="6">
    <location>
        <begin position="266"/>
        <end position="323"/>
    </location>
</feature>
<feature type="domain" description="Leucine-rich repeat-containing protein 37 N-terminal" evidence="6">
    <location>
        <begin position="463"/>
        <end position="513"/>
    </location>
</feature>
<dbReference type="InterPro" id="IPR029423">
    <property type="entry name" value="LRRC37AB_C"/>
</dbReference>
<feature type="region of interest" description="Disordered" evidence="3">
    <location>
        <begin position="265"/>
        <end position="360"/>
    </location>
</feature>
<dbReference type="Pfam" id="PF15779">
    <property type="entry name" value="LRRC37"/>
    <property type="match status" value="4"/>
</dbReference>
<evidence type="ECO:0000259" key="5">
    <source>
        <dbReference type="Pfam" id="PF14914"/>
    </source>
</evidence>
<feature type="region of interest" description="Disordered" evidence="3">
    <location>
        <begin position="503"/>
        <end position="534"/>
    </location>
</feature>
<feature type="region of interest" description="Disordered" evidence="3">
    <location>
        <begin position="1133"/>
        <end position="1152"/>
    </location>
</feature>
<keyword evidence="4" id="KW-0812">Transmembrane</keyword>
<dbReference type="GeneTree" id="ENSGT00530000063282"/>
<proteinExistence type="predicted"/>
<evidence type="ECO:0000313" key="8">
    <source>
        <dbReference type="Proteomes" id="UP000240080"/>
    </source>
</evidence>
<protein>
    <recommendedName>
        <fullName evidence="9">LRRC37A/B like protein 1 C-terminal domain-containing protein</fullName>
    </recommendedName>
</protein>